<feature type="compositionally biased region" description="Basic and acidic residues" evidence="6">
    <location>
        <begin position="84"/>
        <end position="103"/>
    </location>
</feature>
<dbReference type="InterPro" id="IPR019787">
    <property type="entry name" value="Znf_PHD-finger"/>
</dbReference>
<accession>A0ABQ6N6H4</accession>
<dbReference type="Pfam" id="PF02008">
    <property type="entry name" value="zf-CXXC"/>
    <property type="match status" value="1"/>
</dbReference>
<dbReference type="Pfam" id="PF00628">
    <property type="entry name" value="PHD"/>
    <property type="match status" value="1"/>
</dbReference>
<dbReference type="PROSITE" id="PS01359">
    <property type="entry name" value="ZF_PHD_1"/>
    <property type="match status" value="1"/>
</dbReference>
<evidence type="ECO:0008006" key="11">
    <source>
        <dbReference type="Google" id="ProtNLM"/>
    </source>
</evidence>
<evidence type="ECO:0000259" key="7">
    <source>
        <dbReference type="PROSITE" id="PS50016"/>
    </source>
</evidence>
<feature type="region of interest" description="Disordered" evidence="6">
    <location>
        <begin position="84"/>
        <end position="129"/>
    </location>
</feature>
<dbReference type="InterPro" id="IPR019786">
    <property type="entry name" value="Zinc_finger_PHD-type_CS"/>
</dbReference>
<reference evidence="9 10" key="1">
    <citation type="journal article" date="2023" name="Commun. Biol.">
        <title>Genome analysis of Parmales, the sister group of diatoms, reveals the evolutionary specialization of diatoms from phago-mixotrophs to photoautotrophs.</title>
        <authorList>
            <person name="Ban H."/>
            <person name="Sato S."/>
            <person name="Yoshikawa S."/>
            <person name="Yamada K."/>
            <person name="Nakamura Y."/>
            <person name="Ichinomiya M."/>
            <person name="Sato N."/>
            <person name="Blanc-Mathieu R."/>
            <person name="Endo H."/>
            <person name="Kuwata A."/>
            <person name="Ogata H."/>
        </authorList>
    </citation>
    <scope>NUCLEOTIDE SEQUENCE [LARGE SCALE GENOMIC DNA]</scope>
</reference>
<dbReference type="EMBL" id="BRYB01000973">
    <property type="protein sequence ID" value="GMI41043.1"/>
    <property type="molecule type" value="Genomic_DNA"/>
</dbReference>
<dbReference type="SUPFAM" id="SSF57903">
    <property type="entry name" value="FYVE/PHD zinc finger"/>
    <property type="match status" value="1"/>
</dbReference>
<comment type="caution">
    <text evidence="9">The sequence shown here is derived from an EMBL/GenBank/DDBJ whole genome shotgun (WGS) entry which is preliminary data.</text>
</comment>
<feature type="region of interest" description="Disordered" evidence="6">
    <location>
        <begin position="39"/>
        <end position="72"/>
    </location>
</feature>
<protein>
    <recommendedName>
        <fullName evidence="11">PHD-type domain-containing protein</fullName>
    </recommendedName>
</protein>
<evidence type="ECO:0000256" key="1">
    <source>
        <dbReference type="ARBA" id="ARBA00022723"/>
    </source>
</evidence>
<name>A0ABQ6N6H4_9STRA</name>
<feature type="domain" description="PHD-type" evidence="7">
    <location>
        <begin position="160"/>
        <end position="211"/>
    </location>
</feature>
<dbReference type="Gene3D" id="3.30.40.10">
    <property type="entry name" value="Zinc/RING finger domain, C3HC4 (zinc finger)"/>
    <property type="match status" value="1"/>
</dbReference>
<organism evidence="9 10">
    <name type="scientific">Tetraparma gracilis</name>
    <dbReference type="NCBI Taxonomy" id="2962635"/>
    <lineage>
        <taxon>Eukaryota</taxon>
        <taxon>Sar</taxon>
        <taxon>Stramenopiles</taxon>
        <taxon>Ochrophyta</taxon>
        <taxon>Bolidophyceae</taxon>
        <taxon>Parmales</taxon>
        <taxon>Triparmaceae</taxon>
        <taxon>Tetraparma</taxon>
    </lineage>
</organism>
<feature type="non-terminal residue" evidence="9">
    <location>
        <position position="588"/>
    </location>
</feature>
<keyword evidence="10" id="KW-1185">Reference proteome</keyword>
<evidence type="ECO:0000256" key="4">
    <source>
        <dbReference type="ARBA" id="ARBA00023125"/>
    </source>
</evidence>
<evidence type="ECO:0000256" key="2">
    <source>
        <dbReference type="ARBA" id="ARBA00022771"/>
    </source>
</evidence>
<evidence type="ECO:0000256" key="3">
    <source>
        <dbReference type="ARBA" id="ARBA00022833"/>
    </source>
</evidence>
<keyword evidence="2 5" id="KW-0863">Zinc-finger</keyword>
<dbReference type="SMART" id="SM00249">
    <property type="entry name" value="PHD"/>
    <property type="match status" value="1"/>
</dbReference>
<dbReference type="InterPro" id="IPR011011">
    <property type="entry name" value="Znf_FYVE_PHD"/>
</dbReference>
<keyword evidence="4" id="KW-0238">DNA-binding</keyword>
<dbReference type="InterPro" id="IPR002857">
    <property type="entry name" value="Znf_CXXC"/>
</dbReference>
<evidence type="ECO:0000313" key="10">
    <source>
        <dbReference type="Proteomes" id="UP001165060"/>
    </source>
</evidence>
<proteinExistence type="predicted"/>
<keyword evidence="1" id="KW-0479">Metal-binding</keyword>
<dbReference type="PANTHER" id="PTHR47162">
    <property type="entry name" value="OS02G0192300 PROTEIN"/>
    <property type="match status" value="1"/>
</dbReference>
<dbReference type="PROSITE" id="PS51058">
    <property type="entry name" value="ZF_CXXC"/>
    <property type="match status" value="1"/>
</dbReference>
<dbReference type="PANTHER" id="PTHR47162:SF10">
    <property type="entry name" value="METHYL-CPG-BINDING DOMAIN-CONTAINING PROTEIN 9 ISOFORM X1"/>
    <property type="match status" value="1"/>
</dbReference>
<dbReference type="InterPro" id="IPR001965">
    <property type="entry name" value="Znf_PHD"/>
</dbReference>
<evidence type="ECO:0000256" key="6">
    <source>
        <dbReference type="SAM" id="MobiDB-lite"/>
    </source>
</evidence>
<dbReference type="Proteomes" id="UP001165060">
    <property type="component" value="Unassembled WGS sequence"/>
</dbReference>
<dbReference type="PROSITE" id="PS50016">
    <property type="entry name" value="ZF_PHD_2"/>
    <property type="match status" value="1"/>
</dbReference>
<gene>
    <name evidence="9" type="ORF">TeGR_g3975</name>
</gene>
<evidence type="ECO:0000256" key="5">
    <source>
        <dbReference type="PROSITE-ProRule" id="PRU00146"/>
    </source>
</evidence>
<dbReference type="InterPro" id="IPR013083">
    <property type="entry name" value="Znf_RING/FYVE/PHD"/>
</dbReference>
<sequence length="588" mass="63001">MASSYGRLGAFTPAEETSIYGGGPTPGCSHALLWPRLHSLRPEAAPAPPAVGGGGEEGGEEDLGAEQIKRWKRLPGEKAKALEEARLAREAAQEERRRREKGGAKGAAAEPAPGAAQGESGGGGLSGGLSGLACTPASLPHRQPLPTLRTLRPLPPRWPLAGCFVCGEDDDHPELLLCDKCPTIEVHTYCLTPTLPAVPKGAWNCWACTAAAERERREELERRKKRSREIQSSLAAAAASQAAAAASGASAAAPAGDAPEPPPGFVPAGYMAVPKGKRAIACGACTACTADDCRVCVNCLDMIKYGGPGVKHQKCVNRLCQNKIVPAGTSFRLEELAPKLPENANTIDKNLYGTLVWVNPGGCSLDEDATNEPPYPLSFYSQENRPADTPADPLPDSIPASSYLHMGTEPLVPSPSGVLPPWDLPLSWPGVIIPPTSVLMSENLTEVYNRKFPLKHKKGDPPNERYLVKLLGPVLRDRPESEADEGSWQDFIVMRAPDQVWSWKQGIDAGCVKAGLLYSGYTFRNWNWDREVFDAALFEAGYYGDKRQIKWRQEKEVVAGIKADYEEKKKLEMEAKGEGGGGGEDGGG</sequence>
<feature type="compositionally biased region" description="Gly residues" evidence="6">
    <location>
        <begin position="119"/>
        <end position="129"/>
    </location>
</feature>
<feature type="compositionally biased region" description="Low complexity" evidence="6">
    <location>
        <begin position="106"/>
        <end position="118"/>
    </location>
</feature>
<evidence type="ECO:0000259" key="8">
    <source>
        <dbReference type="PROSITE" id="PS51058"/>
    </source>
</evidence>
<evidence type="ECO:0000313" key="9">
    <source>
        <dbReference type="EMBL" id="GMI41043.1"/>
    </source>
</evidence>
<feature type="domain" description="CXXC-type" evidence="8">
    <location>
        <begin position="274"/>
        <end position="321"/>
    </location>
</feature>
<keyword evidence="3" id="KW-0862">Zinc</keyword>